<dbReference type="InParanoid" id="A0A482WWC3"/>
<sequence>MGVLLSCCRGNSVDFTTPDMETRRRQLAEAADKRHQEQENRGIKDPEKVKRMKQRSEEMERRQEEAARHGAGGSELKWQVAS</sequence>
<dbReference type="InterPro" id="IPR055366">
    <property type="entry name" value="SVIP_metazoa"/>
</dbReference>
<evidence type="ECO:0000256" key="2">
    <source>
        <dbReference type="ARBA" id="ARBA00023139"/>
    </source>
</evidence>
<dbReference type="PANTHER" id="PTHR35269">
    <property type="entry name" value="SMALL VCP/P97-INTERACTING PROTEIN"/>
    <property type="match status" value="1"/>
</dbReference>
<dbReference type="PANTHER" id="PTHR35269:SF1">
    <property type="entry name" value="SMALL VCP_P97-INTERACTING PROTEIN"/>
    <property type="match status" value="1"/>
</dbReference>
<dbReference type="Proteomes" id="UP000291343">
    <property type="component" value="Unassembled WGS sequence"/>
</dbReference>
<reference evidence="5 6" key="1">
    <citation type="journal article" date="2017" name="Gigascience">
        <title>Genome sequence of the small brown planthopper, Laodelphax striatellus.</title>
        <authorList>
            <person name="Zhu J."/>
            <person name="Jiang F."/>
            <person name="Wang X."/>
            <person name="Yang P."/>
            <person name="Bao Y."/>
            <person name="Zhao W."/>
            <person name="Wang W."/>
            <person name="Lu H."/>
            <person name="Wang Q."/>
            <person name="Cui N."/>
            <person name="Li J."/>
            <person name="Chen X."/>
            <person name="Luo L."/>
            <person name="Yu J."/>
            <person name="Kang L."/>
            <person name="Cui F."/>
        </authorList>
    </citation>
    <scope>NUCLEOTIDE SEQUENCE [LARGE SCALE GENOMIC DNA]</scope>
    <source>
        <strain evidence="5">Lst14</strain>
    </source>
</reference>
<dbReference type="Pfam" id="PF15811">
    <property type="entry name" value="SVIP"/>
    <property type="match status" value="1"/>
</dbReference>
<keyword evidence="3" id="KW-0449">Lipoprotein</keyword>
<feature type="region of interest" description="Disordered" evidence="4">
    <location>
        <begin position="16"/>
        <end position="82"/>
    </location>
</feature>
<dbReference type="OrthoDB" id="10066206at2759"/>
<gene>
    <name evidence="5" type="ORF">LSTR_LSTR005419</name>
</gene>
<dbReference type="STRING" id="195883.A0A482WWC3"/>
<keyword evidence="6" id="KW-1185">Reference proteome</keyword>
<evidence type="ECO:0008006" key="7">
    <source>
        <dbReference type="Google" id="ProtNLM"/>
    </source>
</evidence>
<feature type="compositionally biased region" description="Basic and acidic residues" evidence="4">
    <location>
        <begin position="20"/>
        <end position="68"/>
    </location>
</feature>
<evidence type="ECO:0000256" key="3">
    <source>
        <dbReference type="ARBA" id="ARBA00023288"/>
    </source>
</evidence>
<dbReference type="FunCoup" id="A0A482WWC3">
    <property type="interactions" value="165"/>
</dbReference>
<protein>
    <recommendedName>
        <fullName evidence="7">Small VCP/p97-interacting protein</fullName>
    </recommendedName>
</protein>
<evidence type="ECO:0000313" key="5">
    <source>
        <dbReference type="EMBL" id="RZF37919.1"/>
    </source>
</evidence>
<name>A0A482WWC3_LAOST</name>
<organism evidence="5 6">
    <name type="scientific">Laodelphax striatellus</name>
    <name type="common">Small brown planthopper</name>
    <name type="synonym">Delphax striatella</name>
    <dbReference type="NCBI Taxonomy" id="195883"/>
    <lineage>
        <taxon>Eukaryota</taxon>
        <taxon>Metazoa</taxon>
        <taxon>Ecdysozoa</taxon>
        <taxon>Arthropoda</taxon>
        <taxon>Hexapoda</taxon>
        <taxon>Insecta</taxon>
        <taxon>Pterygota</taxon>
        <taxon>Neoptera</taxon>
        <taxon>Paraneoptera</taxon>
        <taxon>Hemiptera</taxon>
        <taxon>Auchenorrhyncha</taxon>
        <taxon>Fulgoroidea</taxon>
        <taxon>Delphacidae</taxon>
        <taxon>Criomorphinae</taxon>
        <taxon>Laodelphax</taxon>
    </lineage>
</organism>
<proteinExistence type="predicted"/>
<evidence type="ECO:0000313" key="6">
    <source>
        <dbReference type="Proteomes" id="UP000291343"/>
    </source>
</evidence>
<dbReference type="GO" id="GO:1904293">
    <property type="term" value="P:negative regulation of ERAD pathway"/>
    <property type="evidence" value="ECO:0007669"/>
    <property type="project" value="TreeGrafter"/>
</dbReference>
<accession>A0A482WWC3</accession>
<evidence type="ECO:0000256" key="4">
    <source>
        <dbReference type="SAM" id="MobiDB-lite"/>
    </source>
</evidence>
<dbReference type="GO" id="GO:0010508">
    <property type="term" value="P:positive regulation of autophagy"/>
    <property type="evidence" value="ECO:0007669"/>
    <property type="project" value="TreeGrafter"/>
</dbReference>
<evidence type="ECO:0000256" key="1">
    <source>
        <dbReference type="ARBA" id="ARBA00022707"/>
    </source>
</evidence>
<dbReference type="GO" id="GO:1904240">
    <property type="term" value="P:negative regulation of VCP-NPL4-UFD1 AAA ATPase complex assembly"/>
    <property type="evidence" value="ECO:0007669"/>
    <property type="project" value="TreeGrafter"/>
</dbReference>
<dbReference type="SMR" id="A0A482WWC3"/>
<dbReference type="AlphaFoldDB" id="A0A482WWC3"/>
<dbReference type="EMBL" id="QKKF02022863">
    <property type="protein sequence ID" value="RZF37919.1"/>
    <property type="molecule type" value="Genomic_DNA"/>
</dbReference>
<keyword evidence="2" id="KW-0564">Palmitate</keyword>
<dbReference type="GO" id="GO:1904153">
    <property type="term" value="P:negative regulation of retrograde protein transport, ER to cytosol"/>
    <property type="evidence" value="ECO:0007669"/>
    <property type="project" value="TreeGrafter"/>
</dbReference>
<dbReference type="InterPro" id="IPR031632">
    <property type="entry name" value="SVIP"/>
</dbReference>
<comment type="caution">
    <text evidence="5">The sequence shown here is derived from an EMBL/GenBank/DDBJ whole genome shotgun (WGS) entry which is preliminary data.</text>
</comment>
<dbReference type="GO" id="GO:0005789">
    <property type="term" value="C:endoplasmic reticulum membrane"/>
    <property type="evidence" value="ECO:0007669"/>
    <property type="project" value="TreeGrafter"/>
</dbReference>
<keyword evidence="1" id="KW-0519">Myristate</keyword>